<dbReference type="InterPro" id="IPR053317">
    <property type="entry name" value="Tubulin_polyglutamylase"/>
</dbReference>
<proteinExistence type="predicted"/>
<evidence type="ECO:0000313" key="2">
    <source>
        <dbReference type="EMBL" id="SSX11840.1"/>
    </source>
</evidence>
<dbReference type="InterPro" id="IPR004344">
    <property type="entry name" value="TTL/TTLL_fam"/>
</dbReference>
<dbReference type="PANTHER" id="PTHR47113:SF1">
    <property type="entry name" value="LD09343P"/>
    <property type="match status" value="1"/>
</dbReference>
<keyword evidence="1" id="KW-1133">Transmembrane helix</keyword>
<evidence type="ECO:0000313" key="3">
    <source>
        <dbReference type="EMBL" id="SSX31404.1"/>
    </source>
</evidence>
<protein>
    <submittedName>
        <fullName evidence="2">CSON003602 protein</fullName>
    </submittedName>
</protein>
<sequence length="531" mass="62151">MESKKEAKPKQKTSESVTPSFDENMAFFDLRTKRGQFLFFLVTVLAATLTHFLPKDELQKIFHFNQSTNETSSCQVTPVLENTSPKYFLWQRNMDRIDNGHLKHVAAVFERLGLTRVYNESDAWDVMWAHDYPFTALGSILRNLESYRRVNHIPATGFITNKVDLAVSDPDNKFIPKAFQLPKDEELFREYAKLNPDKMFVQKGNKHRDIYIRSVDEIDYKNEETFIQEYIDRPFLVDGHKFDIGIYVIITSVNPLRIYMYNGEILFRYCPVKYHPFDSKNVDKYVVGDDYLPTWEVPALQKYYKTQGFGMRDSFDAYVRTQGKDPKIIWKRAEEAIRSVIVKAEKDVLPFLRNYQYRSSFFEMIRFDLIINEDLDVYIMEANMSPNLSSDHFKPNALLYEQVLYNVFGLVGIGSHVQRDSFKRQETPTEHMQSANKNIVVNPEVCGEAPCIESCAPEQCQLCFTCLNSYQLFDLHAAFREHLNRGETKRVFPPEIKDPENFDETTLKDLSAKNQMMVKWFLGKCRANKSW</sequence>
<gene>
    <name evidence="2" type="primary">CSON003602</name>
</gene>
<organism evidence="2">
    <name type="scientific">Culicoides sonorensis</name>
    <name type="common">Biting midge</name>
    <dbReference type="NCBI Taxonomy" id="179676"/>
    <lineage>
        <taxon>Eukaryota</taxon>
        <taxon>Metazoa</taxon>
        <taxon>Ecdysozoa</taxon>
        <taxon>Arthropoda</taxon>
        <taxon>Hexapoda</taxon>
        <taxon>Insecta</taxon>
        <taxon>Pterygota</taxon>
        <taxon>Neoptera</taxon>
        <taxon>Endopterygota</taxon>
        <taxon>Diptera</taxon>
        <taxon>Nematocera</taxon>
        <taxon>Chironomoidea</taxon>
        <taxon>Ceratopogonidae</taxon>
        <taxon>Ceratopogoninae</taxon>
        <taxon>Culicoides</taxon>
        <taxon>Monoculicoides</taxon>
    </lineage>
</organism>
<dbReference type="OMA" id="CGYITNK"/>
<evidence type="ECO:0000256" key="1">
    <source>
        <dbReference type="SAM" id="Phobius"/>
    </source>
</evidence>
<name>A0A336L223_CULSO</name>
<dbReference type="EMBL" id="UFQS01001681">
    <property type="protein sequence ID" value="SSX11840.1"/>
    <property type="molecule type" value="Genomic_DNA"/>
</dbReference>
<reference evidence="3" key="2">
    <citation type="submission" date="2018-07" db="EMBL/GenBank/DDBJ databases">
        <authorList>
            <person name="Quirk P.G."/>
            <person name="Krulwich T.A."/>
        </authorList>
    </citation>
    <scope>NUCLEOTIDE SEQUENCE</scope>
</reference>
<dbReference type="AlphaFoldDB" id="A0A336L223"/>
<dbReference type="EMBL" id="UFQT01001681">
    <property type="protein sequence ID" value="SSX31404.1"/>
    <property type="molecule type" value="Genomic_DNA"/>
</dbReference>
<reference evidence="2" key="1">
    <citation type="submission" date="2018-04" db="EMBL/GenBank/DDBJ databases">
        <authorList>
            <person name="Go L.Y."/>
            <person name="Mitchell J.A."/>
        </authorList>
    </citation>
    <scope>NUCLEOTIDE SEQUENCE</scope>
    <source>
        <tissue evidence="2">Whole organism</tissue>
    </source>
</reference>
<dbReference type="PROSITE" id="PS51221">
    <property type="entry name" value="TTL"/>
    <property type="match status" value="1"/>
</dbReference>
<accession>A0A336L223</accession>
<keyword evidence="1" id="KW-0812">Transmembrane</keyword>
<dbReference type="PANTHER" id="PTHR47113">
    <property type="entry name" value="LD09343P"/>
    <property type="match status" value="1"/>
</dbReference>
<dbReference type="Gene3D" id="3.30.470.20">
    <property type="entry name" value="ATP-grasp fold, B domain"/>
    <property type="match status" value="1"/>
</dbReference>
<keyword evidence="1" id="KW-0472">Membrane</keyword>
<dbReference type="VEuPathDB" id="VectorBase:CSON003602"/>
<dbReference type="Pfam" id="PF03133">
    <property type="entry name" value="TTL"/>
    <property type="match status" value="1"/>
</dbReference>
<dbReference type="SUPFAM" id="SSF56059">
    <property type="entry name" value="Glutathione synthetase ATP-binding domain-like"/>
    <property type="match status" value="1"/>
</dbReference>
<feature type="transmembrane region" description="Helical" evidence="1">
    <location>
        <begin position="37"/>
        <end position="54"/>
    </location>
</feature>